<comment type="caution">
    <text evidence="11">The sequence shown here is derived from an EMBL/GenBank/DDBJ whole genome shotgun (WGS) entry which is preliminary data.</text>
</comment>
<keyword evidence="6 10" id="KW-0472">Membrane</keyword>
<feature type="binding site" evidence="8">
    <location>
        <position position="104"/>
    </location>
    <ligand>
        <name>UDP-alpha-D-glucose</name>
        <dbReference type="ChEBI" id="CHEBI:58885"/>
    </ligand>
</feature>
<evidence type="ECO:0000256" key="7">
    <source>
        <dbReference type="ARBA" id="ARBA00023316"/>
    </source>
</evidence>
<dbReference type="GO" id="GO:0016760">
    <property type="term" value="F:cellulose synthase (UDP-forming) activity"/>
    <property type="evidence" value="ECO:0007669"/>
    <property type="project" value="InterPro"/>
</dbReference>
<evidence type="ECO:0000313" key="12">
    <source>
        <dbReference type="Proteomes" id="UP000224567"/>
    </source>
</evidence>
<dbReference type="GO" id="GO:0012505">
    <property type="term" value="C:endomembrane system"/>
    <property type="evidence" value="ECO:0007669"/>
    <property type="project" value="UniProtKB-SubCell"/>
</dbReference>
<dbReference type="FunFam" id="3.90.550.10:FF:000135">
    <property type="entry name" value="Cellulose synthase-like protein G3"/>
    <property type="match status" value="1"/>
</dbReference>
<dbReference type="Proteomes" id="UP000224567">
    <property type="component" value="Unassembled WGS sequence"/>
</dbReference>
<feature type="transmembrane region" description="Helical" evidence="10">
    <location>
        <begin position="44"/>
        <end position="62"/>
    </location>
</feature>
<organism evidence="11 12">
    <name type="scientific">Capsicum baccatum</name>
    <name type="common">Peruvian pepper</name>
    <dbReference type="NCBI Taxonomy" id="33114"/>
    <lineage>
        <taxon>Eukaryota</taxon>
        <taxon>Viridiplantae</taxon>
        <taxon>Streptophyta</taxon>
        <taxon>Embryophyta</taxon>
        <taxon>Tracheophyta</taxon>
        <taxon>Spermatophyta</taxon>
        <taxon>Magnoliopsida</taxon>
        <taxon>eudicotyledons</taxon>
        <taxon>Gunneridae</taxon>
        <taxon>Pentapetalae</taxon>
        <taxon>asterids</taxon>
        <taxon>lamiids</taxon>
        <taxon>Solanales</taxon>
        <taxon>Solanaceae</taxon>
        <taxon>Solanoideae</taxon>
        <taxon>Capsiceae</taxon>
        <taxon>Capsicum</taxon>
    </lineage>
</organism>
<dbReference type="EMBL" id="MLFT02000008">
    <property type="protein sequence ID" value="PHT39987.1"/>
    <property type="molecule type" value="Genomic_DNA"/>
</dbReference>
<evidence type="ECO:0000313" key="11">
    <source>
        <dbReference type="EMBL" id="PHT39987.1"/>
    </source>
</evidence>
<feature type="binding site" evidence="9">
    <location>
        <position position="272"/>
    </location>
    <ligand>
        <name>Mn(2+)</name>
        <dbReference type="ChEBI" id="CHEBI:29035"/>
    </ligand>
</feature>
<comment type="subcellular location">
    <subcellularLocation>
        <location evidence="1">Endomembrane system</location>
        <topology evidence="1">Multi-pass membrane protein</topology>
    </subcellularLocation>
</comment>
<feature type="binding site" evidence="8">
    <location>
        <position position="105"/>
    </location>
    <ligand>
        <name>UDP-alpha-D-glucose</name>
        <dbReference type="ChEBI" id="CHEBI:58885"/>
    </ligand>
</feature>
<dbReference type="Pfam" id="PF03552">
    <property type="entry name" value="Cellulose_synt"/>
    <property type="match status" value="1"/>
</dbReference>
<dbReference type="GO" id="GO:0030244">
    <property type="term" value="P:cellulose biosynthetic process"/>
    <property type="evidence" value="ECO:0007669"/>
    <property type="project" value="InterPro"/>
</dbReference>
<evidence type="ECO:0000256" key="6">
    <source>
        <dbReference type="ARBA" id="ARBA00023136"/>
    </source>
</evidence>
<reference evidence="12" key="2">
    <citation type="journal article" date="2017" name="J. Anim. Genet.">
        <title>Multiple reference genome sequences of hot pepper reveal the massive evolution of plant disease resistance genes by retroduplication.</title>
        <authorList>
            <person name="Kim S."/>
            <person name="Park J."/>
            <person name="Yeom S.-I."/>
            <person name="Kim Y.-M."/>
            <person name="Seo E."/>
            <person name="Kim K.-T."/>
            <person name="Kim M.-S."/>
            <person name="Lee J.M."/>
            <person name="Cheong K."/>
            <person name="Shin H.-S."/>
            <person name="Kim S.-B."/>
            <person name="Han K."/>
            <person name="Lee J."/>
            <person name="Park M."/>
            <person name="Lee H.-A."/>
            <person name="Lee H.-Y."/>
            <person name="Lee Y."/>
            <person name="Oh S."/>
            <person name="Lee J.H."/>
            <person name="Choi E."/>
            <person name="Choi E."/>
            <person name="Lee S.E."/>
            <person name="Jeon J."/>
            <person name="Kim H."/>
            <person name="Choi G."/>
            <person name="Song H."/>
            <person name="Lee J."/>
            <person name="Lee S.-C."/>
            <person name="Kwon J.-K."/>
            <person name="Lee H.-Y."/>
            <person name="Koo N."/>
            <person name="Hong Y."/>
            <person name="Kim R.W."/>
            <person name="Kang W.-H."/>
            <person name="Huh J.H."/>
            <person name="Kang B.-C."/>
            <person name="Yang T.-J."/>
            <person name="Lee Y.-H."/>
            <person name="Bennetzen J.L."/>
            <person name="Choi D."/>
        </authorList>
    </citation>
    <scope>NUCLEOTIDE SEQUENCE [LARGE SCALE GENOMIC DNA]</scope>
    <source>
        <strain evidence="12">cv. PBC81</strain>
    </source>
</reference>
<evidence type="ECO:0000256" key="2">
    <source>
        <dbReference type="ARBA" id="ARBA00022676"/>
    </source>
</evidence>
<feature type="binding site" evidence="8">
    <location>
        <position position="134"/>
    </location>
    <ligand>
        <name>UDP-alpha-D-glucose</name>
        <dbReference type="ChEBI" id="CHEBI:58885"/>
    </ligand>
</feature>
<dbReference type="STRING" id="33114.A0A2G2W426"/>
<dbReference type="PANTHER" id="PTHR13301">
    <property type="entry name" value="X-BOX TRANSCRIPTION FACTOR-RELATED"/>
    <property type="match status" value="1"/>
</dbReference>
<dbReference type="GO" id="GO:0071555">
    <property type="term" value="P:cell wall organization"/>
    <property type="evidence" value="ECO:0007669"/>
    <property type="project" value="UniProtKB-KW"/>
</dbReference>
<keyword evidence="4 10" id="KW-0812">Transmembrane</keyword>
<keyword evidence="3" id="KW-0808">Transferase</keyword>
<sequence length="417" mass="47720">MEESSLHSLKIMHGRKFFNRVFAVIYAFAIIVLFYYHVLTLTRAPLSIVMFISDFILALLWFTSQSFFMNPITRQQFPKNLEILVDKKDFPAIDIFICTADPFKEPPLTTVNTALSVLAYDYPMEKLSVYISDDGGSKLILFALMEAAKFARSWIPYCRENKIEQRCPEEYFRKNHTITSQFQIIQNLYEDMRMSIEDVVERGDEYLEECISDPQKHEAFSKWTKGFTPKDHPAIIQVLLERDKDKDVKGFSIPNLIYVSREKSTTSPHHFKAGALNALLRVSKVMTNAPLILTLDCDMYSNDPQTPQRVLCYFCDPSIRCKLGYVQFPQRYHGLNEDDMYGGDNVRTFRVSPSGLDGLGGPDNCGTGCFYNRQALFDSPLSSLGHSEHSHIHNMTISSVSIVELACHVASSNYEHN</sequence>
<proteinExistence type="predicted"/>
<evidence type="ECO:0008006" key="13">
    <source>
        <dbReference type="Google" id="ProtNLM"/>
    </source>
</evidence>
<feature type="non-terminal residue" evidence="11">
    <location>
        <position position="417"/>
    </location>
</feature>
<keyword evidence="7" id="KW-0961">Cell wall biogenesis/degradation</keyword>
<name>A0A2G2W426_CAPBA</name>
<accession>A0A2G2W426</accession>
<evidence type="ECO:0000256" key="4">
    <source>
        <dbReference type="ARBA" id="ARBA00022692"/>
    </source>
</evidence>
<keyword evidence="2" id="KW-0328">Glycosyltransferase</keyword>
<dbReference type="Gene3D" id="3.90.550.10">
    <property type="entry name" value="Spore Coat Polysaccharide Biosynthesis Protein SpsA, Chain A"/>
    <property type="match status" value="2"/>
</dbReference>
<gene>
    <name evidence="11" type="ORF">CQW23_18841</name>
</gene>
<dbReference type="SUPFAM" id="SSF53448">
    <property type="entry name" value="Nucleotide-diphospho-sugar transferases"/>
    <property type="match status" value="1"/>
</dbReference>
<dbReference type="GO" id="GO:0016020">
    <property type="term" value="C:membrane"/>
    <property type="evidence" value="ECO:0007669"/>
    <property type="project" value="InterPro"/>
</dbReference>
<evidence type="ECO:0000256" key="10">
    <source>
        <dbReference type="SAM" id="Phobius"/>
    </source>
</evidence>
<keyword evidence="12" id="KW-1185">Reference proteome</keyword>
<dbReference type="AlphaFoldDB" id="A0A2G2W426"/>
<evidence type="ECO:0000256" key="9">
    <source>
        <dbReference type="PIRSR" id="PIRSR605150-3"/>
    </source>
</evidence>
<evidence type="ECO:0000256" key="3">
    <source>
        <dbReference type="ARBA" id="ARBA00022679"/>
    </source>
</evidence>
<feature type="transmembrane region" description="Helical" evidence="10">
    <location>
        <begin position="21"/>
        <end position="38"/>
    </location>
</feature>
<evidence type="ECO:0000256" key="8">
    <source>
        <dbReference type="PIRSR" id="PIRSR605150-2"/>
    </source>
</evidence>
<evidence type="ECO:0000256" key="1">
    <source>
        <dbReference type="ARBA" id="ARBA00004127"/>
    </source>
</evidence>
<keyword evidence="5 10" id="KW-1133">Transmembrane helix</keyword>
<dbReference type="InterPro" id="IPR029044">
    <property type="entry name" value="Nucleotide-diphossugar_trans"/>
</dbReference>
<reference evidence="11 12" key="1">
    <citation type="journal article" date="2017" name="Genome Biol.">
        <title>New reference genome sequences of hot pepper reveal the massive evolution of plant disease-resistance genes by retroduplication.</title>
        <authorList>
            <person name="Kim S."/>
            <person name="Park J."/>
            <person name="Yeom S.I."/>
            <person name="Kim Y.M."/>
            <person name="Seo E."/>
            <person name="Kim K.T."/>
            <person name="Kim M.S."/>
            <person name="Lee J.M."/>
            <person name="Cheong K."/>
            <person name="Shin H.S."/>
            <person name="Kim S.B."/>
            <person name="Han K."/>
            <person name="Lee J."/>
            <person name="Park M."/>
            <person name="Lee H.A."/>
            <person name="Lee H.Y."/>
            <person name="Lee Y."/>
            <person name="Oh S."/>
            <person name="Lee J.H."/>
            <person name="Choi E."/>
            <person name="Choi E."/>
            <person name="Lee S.E."/>
            <person name="Jeon J."/>
            <person name="Kim H."/>
            <person name="Choi G."/>
            <person name="Song H."/>
            <person name="Lee J."/>
            <person name="Lee S.C."/>
            <person name="Kwon J.K."/>
            <person name="Lee H.Y."/>
            <person name="Koo N."/>
            <person name="Hong Y."/>
            <person name="Kim R.W."/>
            <person name="Kang W.H."/>
            <person name="Huh J.H."/>
            <person name="Kang B.C."/>
            <person name="Yang T.J."/>
            <person name="Lee Y.H."/>
            <person name="Bennetzen J.L."/>
            <person name="Choi D."/>
        </authorList>
    </citation>
    <scope>NUCLEOTIDE SEQUENCE [LARGE SCALE GENOMIC DNA]</scope>
    <source>
        <strain evidence="12">cv. PBC81</strain>
    </source>
</reference>
<dbReference type="OrthoDB" id="72851at2759"/>
<dbReference type="InterPro" id="IPR005150">
    <property type="entry name" value="Cellulose_synth"/>
</dbReference>
<evidence type="ECO:0000256" key="5">
    <source>
        <dbReference type="ARBA" id="ARBA00022989"/>
    </source>
</evidence>
<feature type="binding site" evidence="9">
    <location>
        <position position="296"/>
    </location>
    <ligand>
        <name>Mn(2+)</name>
        <dbReference type="ChEBI" id="CHEBI:29035"/>
    </ligand>
</feature>
<protein>
    <recommendedName>
        <fullName evidence="13">Cellulose synthase-like protein G3</fullName>
    </recommendedName>
</protein>